<accession>A0AAD4U3K4</accession>
<proteinExistence type="predicted"/>
<dbReference type="Proteomes" id="UP001214576">
    <property type="component" value="Unassembled WGS sequence"/>
</dbReference>
<comment type="caution">
    <text evidence="1">The sequence shown here is derived from an EMBL/GenBank/DDBJ whole genome shotgun (WGS) entry which is preliminary data.</text>
</comment>
<keyword evidence="2" id="KW-1185">Reference proteome</keyword>
<name>A0AAD4U3K4_OVIAM</name>
<protein>
    <submittedName>
        <fullName evidence="1">Uncharacterized protein</fullName>
    </submittedName>
</protein>
<reference evidence="1" key="1">
    <citation type="submission" date="2022-03" db="EMBL/GenBank/DDBJ databases">
        <title>Genomic analyses of argali, domestic sheep and their hybrids provide insights into chromosomal evolution, heterosis and genetic basis of agronomic traits.</title>
        <authorList>
            <person name="Li M."/>
        </authorList>
    </citation>
    <scope>NUCLEOTIDE SEQUENCE</scope>
    <source>
        <strain evidence="1">CAU-MHL-2022a</strain>
        <tissue evidence="1">Skin</tissue>
    </source>
</reference>
<evidence type="ECO:0000313" key="1">
    <source>
        <dbReference type="EMBL" id="KAI4539778.1"/>
    </source>
</evidence>
<sequence>MKEEEPTLETGKISLPSRNGKVMLQMQVTNDFWKVESGVSHYTAKWIRLSGTQKNHQIDEEPDKSIPLQQALLSGGHRDLVIACGNATGSKDSISCAENNDISTGKKNFKGMCWTLKEKRNVKLQEFEPYWTFAD</sequence>
<gene>
    <name evidence="1" type="ORF">MG293_010173</name>
</gene>
<dbReference type="EMBL" id="JAKZEL010000010">
    <property type="protein sequence ID" value="KAI4539778.1"/>
    <property type="molecule type" value="Genomic_DNA"/>
</dbReference>
<evidence type="ECO:0000313" key="2">
    <source>
        <dbReference type="Proteomes" id="UP001214576"/>
    </source>
</evidence>
<organism evidence="1 2">
    <name type="scientific">Ovis ammon polii</name>
    <dbReference type="NCBI Taxonomy" id="230172"/>
    <lineage>
        <taxon>Eukaryota</taxon>
        <taxon>Metazoa</taxon>
        <taxon>Chordata</taxon>
        <taxon>Craniata</taxon>
        <taxon>Vertebrata</taxon>
        <taxon>Euteleostomi</taxon>
        <taxon>Mammalia</taxon>
        <taxon>Eutheria</taxon>
        <taxon>Laurasiatheria</taxon>
        <taxon>Artiodactyla</taxon>
        <taxon>Ruminantia</taxon>
        <taxon>Pecora</taxon>
        <taxon>Bovidae</taxon>
        <taxon>Caprinae</taxon>
        <taxon>Ovis</taxon>
    </lineage>
</organism>
<dbReference type="AlphaFoldDB" id="A0AAD4U3K4"/>